<evidence type="ECO:0000313" key="12">
    <source>
        <dbReference type="Proteomes" id="UP000669605"/>
    </source>
</evidence>
<evidence type="ECO:0000259" key="9">
    <source>
        <dbReference type="PROSITE" id="PS50111"/>
    </source>
</evidence>
<dbReference type="PROSITE" id="PS50111">
    <property type="entry name" value="CHEMOTAXIS_TRANSDUC_2"/>
    <property type="match status" value="1"/>
</dbReference>
<dbReference type="Proteomes" id="UP000669605">
    <property type="component" value="Unassembled WGS sequence"/>
</dbReference>
<evidence type="ECO:0000256" key="7">
    <source>
        <dbReference type="PROSITE-ProRule" id="PRU00284"/>
    </source>
</evidence>
<accession>A0ABX1QN56</accession>
<keyword evidence="12" id="KW-1185">Reference proteome</keyword>
<proteinExistence type="inferred from homology"/>
<evidence type="ECO:0000256" key="4">
    <source>
        <dbReference type="ARBA" id="ARBA00023136"/>
    </source>
</evidence>
<reference evidence="11 12" key="1">
    <citation type="journal article" date="2020" name="Curr. Microbiol.">
        <title>Tepidiphilus baoligensis sp. nov., a Novel Bacterium of the Family Hydrogenophilaceae Isolated from an Oil Reservoir.</title>
        <authorList>
            <person name="Zhang X."/>
            <person name="Wang G."/>
            <person name="Ma X."/>
            <person name="Yu J."/>
            <person name="You J."/>
            <person name="Xue Y."/>
            <person name="Ma Y."/>
        </authorList>
    </citation>
    <scope>NUCLEOTIDE SEQUENCE [LARGE SCALE GENOMIC DNA]</scope>
    <source>
        <strain evidence="11 12">B18-69</strain>
    </source>
</reference>
<evidence type="ECO:0000259" key="10">
    <source>
        <dbReference type="PROSITE" id="PS50885"/>
    </source>
</evidence>
<dbReference type="SMART" id="SM00283">
    <property type="entry name" value="MA"/>
    <property type="match status" value="1"/>
</dbReference>
<dbReference type="Gene3D" id="1.10.287.950">
    <property type="entry name" value="Methyl-accepting chemotaxis protein"/>
    <property type="match status" value="1"/>
</dbReference>
<dbReference type="PANTHER" id="PTHR32089">
    <property type="entry name" value="METHYL-ACCEPTING CHEMOTAXIS PROTEIN MCPB"/>
    <property type="match status" value="1"/>
</dbReference>
<dbReference type="InterPro" id="IPR024478">
    <property type="entry name" value="HlyB_4HB_MCP"/>
</dbReference>
<organism evidence="11 12">
    <name type="scientific">Tepidiphilus baoligensis</name>
    <dbReference type="NCBI Taxonomy" id="2698687"/>
    <lineage>
        <taxon>Bacteria</taxon>
        <taxon>Pseudomonadati</taxon>
        <taxon>Pseudomonadota</taxon>
        <taxon>Hydrogenophilia</taxon>
        <taxon>Hydrogenophilales</taxon>
        <taxon>Hydrogenophilaceae</taxon>
        <taxon>Tepidiphilus</taxon>
    </lineage>
</organism>
<evidence type="ECO:0000313" key="11">
    <source>
        <dbReference type="EMBL" id="NMH16588.1"/>
    </source>
</evidence>
<keyword evidence="5 7" id="KW-0807">Transducer</keyword>
<dbReference type="InterPro" id="IPR004089">
    <property type="entry name" value="MCPsignal_dom"/>
</dbReference>
<gene>
    <name evidence="11" type="ORF">GV368_05610</name>
</gene>
<comment type="caution">
    <text evidence="11">The sequence shown here is derived from an EMBL/GenBank/DDBJ whole genome shotgun (WGS) entry which is preliminary data.</text>
</comment>
<dbReference type="RefSeq" id="WP_169115821.1">
    <property type="nucleotide sequence ID" value="NZ_JAAAUB010000006.1"/>
</dbReference>
<keyword evidence="8" id="KW-0175">Coiled coil</keyword>
<comment type="similarity">
    <text evidence="6">Belongs to the methyl-accepting chemotaxis (MCP) protein family.</text>
</comment>
<dbReference type="InterPro" id="IPR003660">
    <property type="entry name" value="HAMP_dom"/>
</dbReference>
<dbReference type="InterPro" id="IPR047347">
    <property type="entry name" value="YvaQ-like_sensor"/>
</dbReference>
<keyword evidence="4" id="KW-0472">Membrane</keyword>
<dbReference type="PROSITE" id="PS50885">
    <property type="entry name" value="HAMP"/>
    <property type="match status" value="1"/>
</dbReference>
<dbReference type="Pfam" id="PF12729">
    <property type="entry name" value="4HB_MCP_1"/>
    <property type="match status" value="1"/>
</dbReference>
<dbReference type="PANTHER" id="PTHR32089:SF119">
    <property type="entry name" value="METHYL-ACCEPTING CHEMOTAXIS PROTEIN CTPL"/>
    <property type="match status" value="1"/>
</dbReference>
<dbReference type="SUPFAM" id="SSF58104">
    <property type="entry name" value="Methyl-accepting chemotaxis protein (MCP) signaling domain"/>
    <property type="match status" value="1"/>
</dbReference>
<evidence type="ECO:0000256" key="5">
    <source>
        <dbReference type="ARBA" id="ARBA00023224"/>
    </source>
</evidence>
<evidence type="ECO:0000256" key="3">
    <source>
        <dbReference type="ARBA" id="ARBA00022989"/>
    </source>
</evidence>
<comment type="subcellular location">
    <subcellularLocation>
        <location evidence="1">Membrane</location>
        <topology evidence="1">Multi-pass membrane protein</topology>
    </subcellularLocation>
</comment>
<name>A0ABX1QN56_9PROT</name>
<feature type="domain" description="Methyl-accepting transducer" evidence="9">
    <location>
        <begin position="272"/>
        <end position="508"/>
    </location>
</feature>
<sequence>MSTKMTVAKRLGLGFGCLLALMVLITAIGIQRVASIDDTLTDVNEGATLKQRYAINFRGSVHDRAISVRDTVLEHDLTAVRAHVAEIERLAAFYADSAEKLDRLMAQEATEEDRRLLSRIKEIERRAVPGTQRVIELRLSGDVEAAQAMLLREVSPAYVEWLAAINAFIDHQERVIRESLDQVRSLASGFRNLMLLVTVVALVISVTLASMTIRSILATLGAEPDEVGEAIRRLAAGELGQRLNTRYPESVMGVLQQTLQRLLETIKQVNTAAVDIAVQSGRLEEISESNRRQVQIQSAETEKMATAVERMGGNVDQVATFARQAAEAAVEADRQVENGNEVVQKTAEAMNHLGETLEEVAATVSEVSQDSASIEKVTTVIEEIAQQTNLLALNAAIEAARAGEYGRGFAVVADEVRSLAVRTQDSTREIQDMIAKLQHGASRAVQVMETSREVARTTLEYSREAQEALANIRGEAGSVRTLNGRITEAIEALRQAAEELERNIGAIQSSTKQTAVSSDELAGASRTLAGLAENLKKLVQFFRW</sequence>
<feature type="domain" description="HAMP" evidence="10">
    <location>
        <begin position="225"/>
        <end position="271"/>
    </location>
</feature>
<keyword evidence="2" id="KW-0812">Transmembrane</keyword>
<dbReference type="EMBL" id="JAAAUB010000006">
    <property type="protein sequence ID" value="NMH16588.1"/>
    <property type="molecule type" value="Genomic_DNA"/>
</dbReference>
<keyword evidence="3" id="KW-1133">Transmembrane helix</keyword>
<dbReference type="CDD" id="cd19411">
    <property type="entry name" value="MCP2201-like_sensor"/>
    <property type="match status" value="1"/>
</dbReference>
<evidence type="ECO:0000256" key="8">
    <source>
        <dbReference type="SAM" id="Coils"/>
    </source>
</evidence>
<dbReference type="Pfam" id="PF00015">
    <property type="entry name" value="MCPsignal"/>
    <property type="match status" value="1"/>
</dbReference>
<feature type="coiled-coil region" evidence="8">
    <location>
        <begin position="479"/>
        <end position="510"/>
    </location>
</feature>
<evidence type="ECO:0000256" key="2">
    <source>
        <dbReference type="ARBA" id="ARBA00022692"/>
    </source>
</evidence>
<evidence type="ECO:0000256" key="6">
    <source>
        <dbReference type="ARBA" id="ARBA00029447"/>
    </source>
</evidence>
<protein>
    <submittedName>
        <fullName evidence="11">Methyl-accepting chemotaxis protein</fullName>
    </submittedName>
</protein>
<evidence type="ECO:0000256" key="1">
    <source>
        <dbReference type="ARBA" id="ARBA00004141"/>
    </source>
</evidence>